<dbReference type="GO" id="GO:0009451">
    <property type="term" value="P:RNA modification"/>
    <property type="evidence" value="ECO:0007669"/>
    <property type="project" value="InterPro"/>
</dbReference>
<dbReference type="Gene3D" id="1.25.40.10">
    <property type="entry name" value="Tetratricopeptide repeat domain"/>
    <property type="match status" value="4"/>
</dbReference>
<reference evidence="4" key="1">
    <citation type="submission" date="2015-04" db="UniProtKB">
        <authorList>
            <consortium name="EnsemblPlants"/>
        </authorList>
    </citation>
    <scope>IDENTIFICATION</scope>
</reference>
<dbReference type="InterPro" id="IPR002885">
    <property type="entry name" value="PPR_rpt"/>
</dbReference>
<keyword evidence="5" id="KW-1185">Reference proteome</keyword>
<dbReference type="AlphaFoldDB" id="A0A0E0KWS3"/>
<dbReference type="InterPro" id="IPR046960">
    <property type="entry name" value="PPR_At4g14850-like_plant"/>
</dbReference>
<dbReference type="PANTHER" id="PTHR47926">
    <property type="entry name" value="PENTATRICOPEPTIDE REPEAT-CONTAINING PROTEIN"/>
    <property type="match status" value="1"/>
</dbReference>
<dbReference type="HOGENOM" id="CLU_002706_0_1_1"/>
<dbReference type="PROSITE" id="PS51375">
    <property type="entry name" value="PPR"/>
    <property type="match status" value="3"/>
</dbReference>
<evidence type="ECO:0000313" key="4">
    <source>
        <dbReference type="EnsemblPlants" id="OPUNC04G27080.1"/>
    </source>
</evidence>
<evidence type="ECO:0000256" key="1">
    <source>
        <dbReference type="ARBA" id="ARBA00022737"/>
    </source>
</evidence>
<reference evidence="4" key="2">
    <citation type="submission" date="2018-05" db="EMBL/GenBank/DDBJ databases">
        <title>OpunRS2 (Oryza punctata Reference Sequence Version 2).</title>
        <authorList>
            <person name="Zhang J."/>
            <person name="Kudrna D."/>
            <person name="Lee S."/>
            <person name="Talag J."/>
            <person name="Welchert J."/>
            <person name="Wing R.A."/>
        </authorList>
    </citation>
    <scope>NUCLEOTIDE SEQUENCE [LARGE SCALE GENOMIC DNA]</scope>
</reference>
<evidence type="ECO:0000256" key="3">
    <source>
        <dbReference type="PROSITE-ProRule" id="PRU00708"/>
    </source>
</evidence>
<keyword evidence="1" id="KW-0677">Repeat</keyword>
<evidence type="ECO:0008006" key="6">
    <source>
        <dbReference type="Google" id="ProtNLM"/>
    </source>
</evidence>
<feature type="repeat" description="PPR" evidence="3">
    <location>
        <begin position="110"/>
        <end position="144"/>
    </location>
</feature>
<dbReference type="FunFam" id="1.25.40.10:FF:002135">
    <property type="entry name" value="Pentatricopeptide repeat-containing protein mitochondrial"/>
    <property type="match status" value="1"/>
</dbReference>
<dbReference type="Pfam" id="PF13041">
    <property type="entry name" value="PPR_2"/>
    <property type="match status" value="1"/>
</dbReference>
<dbReference type="STRING" id="4537.A0A0E0KWS3"/>
<evidence type="ECO:0000256" key="2">
    <source>
        <dbReference type="ARBA" id="ARBA00022946"/>
    </source>
</evidence>
<dbReference type="InterPro" id="IPR011990">
    <property type="entry name" value="TPR-like_helical_dom_sf"/>
</dbReference>
<organism evidence="4">
    <name type="scientific">Oryza punctata</name>
    <name type="common">Red rice</name>
    <dbReference type="NCBI Taxonomy" id="4537"/>
    <lineage>
        <taxon>Eukaryota</taxon>
        <taxon>Viridiplantae</taxon>
        <taxon>Streptophyta</taxon>
        <taxon>Embryophyta</taxon>
        <taxon>Tracheophyta</taxon>
        <taxon>Spermatophyta</taxon>
        <taxon>Magnoliopsida</taxon>
        <taxon>Liliopsida</taxon>
        <taxon>Poales</taxon>
        <taxon>Poaceae</taxon>
        <taxon>BOP clade</taxon>
        <taxon>Oryzoideae</taxon>
        <taxon>Oryzeae</taxon>
        <taxon>Oryzinae</taxon>
        <taxon>Oryza</taxon>
    </lineage>
</organism>
<dbReference type="NCBIfam" id="TIGR00756">
    <property type="entry name" value="PPR"/>
    <property type="match status" value="3"/>
</dbReference>
<dbReference type="PANTHER" id="PTHR47926:SF349">
    <property type="entry name" value="(WILD MALAYSIAN BANANA) HYPOTHETICAL PROTEIN"/>
    <property type="match status" value="1"/>
</dbReference>
<proteinExistence type="predicted"/>
<dbReference type="EnsemblPlants" id="OPUNC04G27080.1">
    <property type="protein sequence ID" value="OPUNC04G27080.1"/>
    <property type="gene ID" value="OPUNC04G27080"/>
</dbReference>
<dbReference type="Proteomes" id="UP000026962">
    <property type="component" value="Chromosome 4"/>
</dbReference>
<feature type="repeat" description="PPR" evidence="3">
    <location>
        <begin position="415"/>
        <end position="448"/>
    </location>
</feature>
<feature type="repeat" description="PPR" evidence="3">
    <location>
        <begin position="314"/>
        <end position="348"/>
    </location>
</feature>
<dbReference type="GO" id="GO:0003723">
    <property type="term" value="F:RNA binding"/>
    <property type="evidence" value="ECO:0007669"/>
    <property type="project" value="InterPro"/>
</dbReference>
<dbReference type="OMA" id="DMYIKNH"/>
<dbReference type="Gramene" id="OPUNC04G27080.1">
    <property type="protein sequence ID" value="OPUNC04G27080.1"/>
    <property type="gene ID" value="OPUNC04G27080"/>
</dbReference>
<dbReference type="Pfam" id="PF01535">
    <property type="entry name" value="PPR"/>
    <property type="match status" value="3"/>
</dbReference>
<name>A0A0E0KWS3_ORYPU</name>
<keyword evidence="2" id="KW-0809">Transit peptide</keyword>
<accession>A0A0E0KWS3</accession>
<protein>
    <recommendedName>
        <fullName evidence="6">Pentacotripeptide-repeat region of PRORP domain-containing protein</fullName>
    </recommendedName>
</protein>
<dbReference type="eggNOG" id="KOG4197">
    <property type="taxonomic scope" value="Eukaryota"/>
</dbReference>
<sequence length="520" mass="56594">MLAPAPALRAPSLVPRPRLVASTRLRAFHAAAHQRLREPIIPGYSYAPLLQRSAATSDPRLAVSLHAALLKRGLLASSHIFLCNHLLIACFKSRLHRHGLRLLDEMPRRNAVSWTTAITGLTQGGRPAEALALLRRMRRAGIPPNEFTLVSALHASSFVGGTGVGPARQLHALAVRLGFDSDVFFTNSFLAAMVRHGHLADAVQLFDNANARDIVSWNTLLAGFAHRSSLRLCTLWRRMAIEGVSADGFSFSTVLSGLAGSANMAATGLQVHAQLVKSGFVDDVCVGNSLLEMYMRNKQLESGTRAFTEMRHRDVVSWTELASGLLHCGEPAKSLRVVSDMILDGIWPNNYTIAAAASACAYLGSLNEGRKIHGYVIKLGGDSNVGVNNALIDMYAKCRSVTCAYKVFQSMQRRSVVSWTAMIMAFANGQAREAVKVFDDMLLEGIAPNHAAFYSVLYACSQGGFVEEGWIYFDAMADKFGVEPGEDHYACMVDLLTKAGRIEEAEELISRMPFHPGVLA</sequence>
<evidence type="ECO:0000313" key="5">
    <source>
        <dbReference type="Proteomes" id="UP000026962"/>
    </source>
</evidence>